<evidence type="ECO:0000256" key="3">
    <source>
        <dbReference type="SAM" id="MobiDB-lite"/>
    </source>
</evidence>
<gene>
    <name evidence="4" type="primary">DYNC2I1</name>
</gene>
<dbReference type="InterPro" id="IPR036322">
    <property type="entry name" value="WD40_repeat_dom_sf"/>
</dbReference>
<dbReference type="PROSITE" id="PS50082">
    <property type="entry name" value="WD_REPEATS_2"/>
    <property type="match status" value="1"/>
</dbReference>
<dbReference type="SMART" id="SM00320">
    <property type="entry name" value="WD40"/>
    <property type="match status" value="3"/>
</dbReference>
<dbReference type="AlphaFoldDB" id="A0A8C5N2M8"/>
<feature type="compositionally biased region" description="Basic and acidic residues" evidence="3">
    <location>
        <begin position="281"/>
        <end position="293"/>
    </location>
</feature>
<dbReference type="GO" id="GO:0005929">
    <property type="term" value="C:cilium"/>
    <property type="evidence" value="ECO:0007669"/>
    <property type="project" value="GOC"/>
</dbReference>
<evidence type="ECO:0000256" key="2">
    <source>
        <dbReference type="PROSITE-ProRule" id="PRU00221"/>
    </source>
</evidence>
<feature type="compositionally biased region" description="Basic and acidic residues" evidence="3">
    <location>
        <begin position="80"/>
        <end position="218"/>
    </location>
</feature>
<dbReference type="PANTHER" id="PTHR16022:SF0">
    <property type="entry name" value="CYTOPLASMIC DYNEIN 2 INTERMEDIATE CHAIN 1"/>
    <property type="match status" value="1"/>
</dbReference>
<feature type="compositionally biased region" description="Acidic residues" evidence="3">
    <location>
        <begin position="385"/>
        <end position="403"/>
    </location>
</feature>
<feature type="compositionally biased region" description="Basic and acidic residues" evidence="3">
    <location>
        <begin position="1"/>
        <end position="10"/>
    </location>
</feature>
<feature type="compositionally biased region" description="Basic and acidic residues" evidence="3">
    <location>
        <begin position="249"/>
        <end position="274"/>
    </location>
</feature>
<dbReference type="GO" id="GO:0005868">
    <property type="term" value="C:cytoplasmic dynein complex"/>
    <property type="evidence" value="ECO:0007669"/>
    <property type="project" value="InterPro"/>
</dbReference>
<dbReference type="SUPFAM" id="SSF50978">
    <property type="entry name" value="WD40 repeat-like"/>
    <property type="match status" value="1"/>
</dbReference>
<dbReference type="InterPro" id="IPR042505">
    <property type="entry name" value="DYNC2I1"/>
</dbReference>
<dbReference type="GO" id="GO:0042073">
    <property type="term" value="P:intraciliary transport"/>
    <property type="evidence" value="ECO:0007669"/>
    <property type="project" value="InterPro"/>
</dbReference>
<feature type="compositionally biased region" description="Basic and acidic residues" evidence="3">
    <location>
        <begin position="225"/>
        <end position="241"/>
    </location>
</feature>
<reference evidence="4" key="1">
    <citation type="submission" date="2025-08" db="UniProtKB">
        <authorList>
            <consortium name="Ensembl"/>
        </authorList>
    </citation>
    <scope>IDENTIFICATION</scope>
</reference>
<proteinExistence type="predicted"/>
<dbReference type="PANTHER" id="PTHR16022">
    <property type="entry name" value="WD REPEAT DOMAIN 60"/>
    <property type="match status" value="1"/>
</dbReference>
<evidence type="ECO:0000313" key="4">
    <source>
        <dbReference type="Ensembl" id="ENSLLEP00000021331.1"/>
    </source>
</evidence>
<feature type="compositionally biased region" description="Basic and acidic residues" evidence="3">
    <location>
        <begin position="443"/>
        <end position="456"/>
    </location>
</feature>
<protein>
    <submittedName>
        <fullName evidence="4">Dynein 2 intermediate chain 1</fullName>
    </submittedName>
</protein>
<feature type="region of interest" description="Disordered" evidence="3">
    <location>
        <begin position="1"/>
        <end position="423"/>
    </location>
</feature>
<dbReference type="Gene3D" id="2.130.10.10">
    <property type="entry name" value="YVTN repeat-like/Quinoprotein amine dehydrogenase"/>
    <property type="match status" value="2"/>
</dbReference>
<keyword evidence="5" id="KW-1185">Reference proteome</keyword>
<accession>A0A8C5N2M8</accession>
<feature type="compositionally biased region" description="Basic and acidic residues" evidence="3">
    <location>
        <begin position="300"/>
        <end position="315"/>
    </location>
</feature>
<evidence type="ECO:0000256" key="1">
    <source>
        <dbReference type="ARBA" id="ARBA00022737"/>
    </source>
</evidence>
<dbReference type="InterPro" id="IPR001680">
    <property type="entry name" value="WD40_rpt"/>
</dbReference>
<dbReference type="GeneTree" id="ENSGT00390000013743"/>
<dbReference type="Proteomes" id="UP000694569">
    <property type="component" value="Unplaced"/>
</dbReference>
<dbReference type="FunFam" id="2.130.10.10:FF:000585">
    <property type="entry name" value="WD repeat domain 60"/>
    <property type="match status" value="1"/>
</dbReference>
<sequence>MRNDKIDGKSWRPPRQRLVPCITHGNGRRTQRGDTRAMQPSRVKTREDTWKADELTRHLKVTDSERLNDEKKNKAKKHRRDTEKDEPVERRHKQNDKERREEREQRKYVEREAGREHARDKERQEERERRKHVERDRHADKEREAGREHARDREQKTDREKQDPNSVREKERERKHSGDGHGPRDYRDGDQMREDKERRRREMRDGQDKGKPRSDDRERRHRERREKNEKIQEKEDGEDRERRHRRHREVLNPHEEERERRRSDRKHGDDAERERRHRKASDRPAPDMTEQHVKSGTQEPKLREKETGFQEGDKEKRHRKKPRERDEREGNPTARRKGDKEAHSFQQEPSRDATKQKSALQDKESEKDDTSDPAQNTDAAYDDSTNYEEDFEDYDDDFEVESEFTDKEPVNHQKPRRDLKNPHLEDIQKAMALENEMTASFPSKEKAKPKVDRQESANRGAHRGTFIDFGTANEKLVNRQVASKLKKRSADLLRLIDLDFSCTVSLLDLAPVKEYDMYIRNFGKTNTKQAYAQCNEDCVDRDVQTEEIEIEEKWTQHPGEGSIACGGEKNNAASNVESVPKLDTQRLTCFLRSACQVVAVLLEEDRADRASEWKLQSKEHCMSISDGCFQINTDLPFLQDRHVHRLHFSETQRHLLLSAHGYCNGNKSLVLSDKFVICVWNIWEPSSPQHVLVCESEVGCCCFGPGKVALVFAGTADGSVVLWDLREDTSLHQRVTLADGLWSFRSPTFSTDGVFAKVNHSSPVKAIEPIHSVGHKEHGMAAFTIQEDVSGLSFQIATLDETGHLILWVVVELRRDDAAGSQNDLGLLPGGKVKLVHSSSIILDDSFFPKDILSLGSPQTLNIKFLPEDSNHFFIGTDIGLVTHGTRYGLIEAPRHYKAQHSKIGPSQVTAVDFSPFHVPVFLAGCSDGCIRLHRTSAPFPVMQWSDSTGGQPVVTLRWSLTRPSVYFVLDATGFIYIWDLLENDLQPVARASSMPDQIISMAVLGEPEKNNGMTGLALAKSSGKVEIQYIKKKWARPQPKEEDRVSLLLL</sequence>
<evidence type="ECO:0000313" key="5">
    <source>
        <dbReference type="Proteomes" id="UP000694569"/>
    </source>
</evidence>
<keyword evidence="1" id="KW-0677">Repeat</keyword>
<organism evidence="4 5">
    <name type="scientific">Leptobrachium leishanense</name>
    <name type="common">Leishan spiny toad</name>
    <dbReference type="NCBI Taxonomy" id="445787"/>
    <lineage>
        <taxon>Eukaryota</taxon>
        <taxon>Metazoa</taxon>
        <taxon>Chordata</taxon>
        <taxon>Craniata</taxon>
        <taxon>Vertebrata</taxon>
        <taxon>Euteleostomi</taxon>
        <taxon>Amphibia</taxon>
        <taxon>Batrachia</taxon>
        <taxon>Anura</taxon>
        <taxon>Pelobatoidea</taxon>
        <taxon>Megophryidae</taxon>
        <taxon>Leptobrachium</taxon>
    </lineage>
</organism>
<feature type="repeat" description="WD" evidence="2">
    <location>
        <begin position="710"/>
        <end position="733"/>
    </location>
</feature>
<dbReference type="GO" id="GO:0045503">
    <property type="term" value="F:dynein light chain binding"/>
    <property type="evidence" value="ECO:0007669"/>
    <property type="project" value="InterPro"/>
</dbReference>
<feature type="region of interest" description="Disordered" evidence="3">
    <location>
        <begin position="438"/>
        <end position="459"/>
    </location>
</feature>
<feature type="compositionally biased region" description="Basic and acidic residues" evidence="3">
    <location>
        <begin position="44"/>
        <end position="72"/>
    </location>
</feature>
<feature type="compositionally biased region" description="Basic and acidic residues" evidence="3">
    <location>
        <begin position="404"/>
        <end position="423"/>
    </location>
</feature>
<name>A0A8C5N2M8_9ANUR</name>
<dbReference type="OrthoDB" id="2162425at2759"/>
<reference evidence="4" key="2">
    <citation type="submission" date="2025-09" db="UniProtKB">
        <authorList>
            <consortium name="Ensembl"/>
        </authorList>
    </citation>
    <scope>IDENTIFICATION</scope>
</reference>
<dbReference type="GO" id="GO:0045504">
    <property type="term" value="F:dynein heavy chain binding"/>
    <property type="evidence" value="ECO:0007669"/>
    <property type="project" value="InterPro"/>
</dbReference>
<feature type="compositionally biased region" description="Basic and acidic residues" evidence="3">
    <location>
        <begin position="323"/>
        <end position="370"/>
    </location>
</feature>
<keyword evidence="2" id="KW-0853">WD repeat</keyword>
<dbReference type="Ensembl" id="ENSLLET00000022152.1">
    <property type="protein sequence ID" value="ENSLLEP00000021331.1"/>
    <property type="gene ID" value="ENSLLEG00000013494.1"/>
</dbReference>
<dbReference type="InterPro" id="IPR015943">
    <property type="entry name" value="WD40/YVTN_repeat-like_dom_sf"/>
</dbReference>